<keyword evidence="3" id="KW-1185">Reference proteome</keyword>
<sequence>MKKALALLILLFITQHFTYCFDSCDWQTIGFVSSSNGINLRDQPSLEGKKIAVIPFWEPVAICTINAKEATIDGVWGSWVKARYKQMEGYVFDPYLAKSEVFAGDDPDYRLSLEHDGCGRTDFDPTLNWYGIYEEGEQYILKSVEINMERDSQSEGIPMHTNLPQESVFLIASKTPLQTNQSLGKINPQSETCMGCGRLYPGQTRRIFLQKEKGIISHKTLNAIGTVNSIVCEEYTHCLDIENYQLRCSELNYDQSSHQNLSPIIYQGKNSLAELVWYGDLNSDNELDLIFVVYRMEGGHYTLLMSDSNVSKQLKRVAMTFWGCD</sequence>
<evidence type="ECO:0000313" key="3">
    <source>
        <dbReference type="Proteomes" id="UP001300692"/>
    </source>
</evidence>
<dbReference type="RefSeq" id="WP_264139775.1">
    <property type="nucleotide sequence ID" value="NZ_JAOYOD010000001.1"/>
</dbReference>
<dbReference type="EMBL" id="JAOYOD010000001">
    <property type="protein sequence ID" value="MCV9388884.1"/>
    <property type="molecule type" value="Genomic_DNA"/>
</dbReference>
<keyword evidence="1" id="KW-0732">Signal</keyword>
<feature type="chain" id="PRO_5045411098" evidence="1">
    <location>
        <begin position="19"/>
        <end position="325"/>
    </location>
</feature>
<feature type="signal peptide" evidence="1">
    <location>
        <begin position="1"/>
        <end position="18"/>
    </location>
</feature>
<proteinExistence type="predicted"/>
<name>A0ABT3CZ95_9BACT</name>
<gene>
    <name evidence="2" type="ORF">N7U62_19560</name>
</gene>
<reference evidence="2 3" key="1">
    <citation type="submission" date="2022-10" db="EMBL/GenBank/DDBJ databases">
        <title>Comparative genomics and taxonomic characterization of three novel marine species of genus Reichenbachiella exhibiting antioxidant and polysaccharide degradation activities.</title>
        <authorList>
            <person name="Muhammad N."/>
            <person name="Lee Y.-J."/>
            <person name="Ko J."/>
            <person name="Kim S.-G."/>
        </authorList>
    </citation>
    <scope>NUCLEOTIDE SEQUENCE [LARGE SCALE GENOMIC DNA]</scope>
    <source>
        <strain evidence="2 3">ABR2-5</strain>
    </source>
</reference>
<organism evidence="2 3">
    <name type="scientific">Reichenbachiella ulvae</name>
    <dbReference type="NCBI Taxonomy" id="2980104"/>
    <lineage>
        <taxon>Bacteria</taxon>
        <taxon>Pseudomonadati</taxon>
        <taxon>Bacteroidota</taxon>
        <taxon>Cytophagia</taxon>
        <taxon>Cytophagales</taxon>
        <taxon>Reichenbachiellaceae</taxon>
        <taxon>Reichenbachiella</taxon>
    </lineage>
</organism>
<dbReference type="Gene3D" id="2.30.30.40">
    <property type="entry name" value="SH3 Domains"/>
    <property type="match status" value="1"/>
</dbReference>
<evidence type="ECO:0000313" key="2">
    <source>
        <dbReference type="EMBL" id="MCV9388884.1"/>
    </source>
</evidence>
<comment type="caution">
    <text evidence="2">The sequence shown here is derived from an EMBL/GenBank/DDBJ whole genome shotgun (WGS) entry which is preliminary data.</text>
</comment>
<protein>
    <submittedName>
        <fullName evidence="2">SH3 domain-containing protein</fullName>
    </submittedName>
</protein>
<dbReference type="Proteomes" id="UP001300692">
    <property type="component" value="Unassembled WGS sequence"/>
</dbReference>
<evidence type="ECO:0000256" key="1">
    <source>
        <dbReference type="SAM" id="SignalP"/>
    </source>
</evidence>
<accession>A0ABT3CZ95</accession>